<reference evidence="1" key="1">
    <citation type="submission" date="2015-12" db="EMBL/GenBank/DDBJ databases">
        <title>Gene expression during late stages of embryo sac development: a critical building block for successful pollen-pistil interactions.</title>
        <authorList>
            <person name="Liu Y."/>
            <person name="Joly V."/>
            <person name="Sabar M."/>
            <person name="Matton D.P."/>
        </authorList>
    </citation>
    <scope>NUCLEOTIDE SEQUENCE</scope>
</reference>
<name>A0A0V0GGQ3_SOLCH</name>
<proteinExistence type="predicted"/>
<protein>
    <submittedName>
        <fullName evidence="1">Putative ovule protein</fullName>
    </submittedName>
</protein>
<sequence>WSSKNNYLQVENNSTRQEICYNPPVQGWTAQQNNQIMPRNLKSRHEHLKTHPRYGMASCGNSSYCMILIRVAGIQYLDHSRDFTNQITMVENHKQ</sequence>
<accession>A0A0V0GGQ3</accession>
<dbReference type="EMBL" id="GEDG01038706">
    <property type="protein sequence ID" value="JAP07460.1"/>
    <property type="molecule type" value="Transcribed_RNA"/>
</dbReference>
<feature type="non-terminal residue" evidence="1">
    <location>
        <position position="1"/>
    </location>
</feature>
<organism evidence="1">
    <name type="scientific">Solanum chacoense</name>
    <name type="common">Chaco potato</name>
    <dbReference type="NCBI Taxonomy" id="4108"/>
    <lineage>
        <taxon>Eukaryota</taxon>
        <taxon>Viridiplantae</taxon>
        <taxon>Streptophyta</taxon>
        <taxon>Embryophyta</taxon>
        <taxon>Tracheophyta</taxon>
        <taxon>Spermatophyta</taxon>
        <taxon>Magnoliopsida</taxon>
        <taxon>eudicotyledons</taxon>
        <taxon>Gunneridae</taxon>
        <taxon>Pentapetalae</taxon>
        <taxon>asterids</taxon>
        <taxon>lamiids</taxon>
        <taxon>Solanales</taxon>
        <taxon>Solanaceae</taxon>
        <taxon>Solanoideae</taxon>
        <taxon>Solaneae</taxon>
        <taxon>Solanum</taxon>
    </lineage>
</organism>
<evidence type="ECO:0000313" key="1">
    <source>
        <dbReference type="EMBL" id="JAP07460.1"/>
    </source>
</evidence>
<dbReference type="AlphaFoldDB" id="A0A0V0GGQ3"/>